<keyword evidence="3" id="KW-1185">Reference proteome</keyword>
<name>A0A1K0FE59_9ACTN</name>
<protein>
    <submittedName>
        <fullName evidence="2">Phosphatidylethanolamine-binding protein</fullName>
    </submittedName>
</protein>
<sequence>MSGKRPGSKGYDIQRARLRKDLENSGQANDSGADERANEILQDERGRKGVLRSRRGLGPKGERETSASASASASPRR</sequence>
<evidence type="ECO:0000313" key="3">
    <source>
        <dbReference type="Proteomes" id="UP000182486"/>
    </source>
</evidence>
<feature type="compositionally biased region" description="Low complexity" evidence="1">
    <location>
        <begin position="66"/>
        <end position="77"/>
    </location>
</feature>
<dbReference type="EMBL" id="MEIA01000439">
    <property type="protein sequence ID" value="OJF11133.1"/>
    <property type="molecule type" value="Genomic_DNA"/>
</dbReference>
<organism evidence="2 3">
    <name type="scientific">Couchioplanes caeruleus subsp. caeruleus</name>
    <dbReference type="NCBI Taxonomy" id="56427"/>
    <lineage>
        <taxon>Bacteria</taxon>
        <taxon>Bacillati</taxon>
        <taxon>Actinomycetota</taxon>
        <taxon>Actinomycetes</taxon>
        <taxon>Micromonosporales</taxon>
        <taxon>Micromonosporaceae</taxon>
        <taxon>Couchioplanes</taxon>
    </lineage>
</organism>
<accession>A0A1K0FE59</accession>
<evidence type="ECO:0000256" key="1">
    <source>
        <dbReference type="SAM" id="MobiDB-lite"/>
    </source>
</evidence>
<dbReference type="Proteomes" id="UP000182486">
    <property type="component" value="Unassembled WGS sequence"/>
</dbReference>
<evidence type="ECO:0000313" key="2">
    <source>
        <dbReference type="EMBL" id="OJF11133.1"/>
    </source>
</evidence>
<feature type="compositionally biased region" description="Basic and acidic residues" evidence="1">
    <location>
        <begin position="33"/>
        <end position="47"/>
    </location>
</feature>
<feature type="region of interest" description="Disordered" evidence="1">
    <location>
        <begin position="1"/>
        <end position="77"/>
    </location>
</feature>
<comment type="caution">
    <text evidence="2">The sequence shown here is derived from an EMBL/GenBank/DDBJ whole genome shotgun (WGS) entry which is preliminary data.</text>
</comment>
<proteinExistence type="predicted"/>
<gene>
    <name evidence="2" type="ORF">BG844_28400</name>
</gene>
<feature type="compositionally biased region" description="Basic and acidic residues" evidence="1">
    <location>
        <begin position="12"/>
        <end position="23"/>
    </location>
</feature>
<reference evidence="2 3" key="1">
    <citation type="submission" date="2016-09" db="EMBL/GenBank/DDBJ databases">
        <title>Couchioplanes caeruleus draft genome sequence.</title>
        <authorList>
            <person name="Sheehan J."/>
            <person name="Caffrey P."/>
        </authorList>
    </citation>
    <scope>NUCLEOTIDE SEQUENCE [LARGE SCALE GENOMIC DNA]</scope>
    <source>
        <strain evidence="2 3">DSM 43634</strain>
    </source>
</reference>
<feature type="compositionally biased region" description="Basic residues" evidence="1">
    <location>
        <begin position="48"/>
        <end position="57"/>
    </location>
</feature>
<dbReference type="AlphaFoldDB" id="A0A1K0FE59"/>
<dbReference type="RefSeq" id="WP_071808446.1">
    <property type="nucleotide sequence ID" value="NZ_MEIA01000439.1"/>
</dbReference>